<proteinExistence type="predicted"/>
<evidence type="ECO:0000259" key="2">
    <source>
        <dbReference type="Pfam" id="PF11887"/>
    </source>
</evidence>
<keyword evidence="4" id="KW-1185">Reference proteome</keyword>
<dbReference type="NCBIfam" id="TIGR00996">
    <property type="entry name" value="Mtu_fam_mce"/>
    <property type="match status" value="1"/>
</dbReference>
<evidence type="ECO:0000313" key="4">
    <source>
        <dbReference type="Proteomes" id="UP001501183"/>
    </source>
</evidence>
<accession>A0ABP8PGQ7</accession>
<evidence type="ECO:0000313" key="3">
    <source>
        <dbReference type="EMBL" id="GAA4486328.1"/>
    </source>
</evidence>
<protein>
    <submittedName>
        <fullName evidence="3">MCE family protein</fullName>
    </submittedName>
</protein>
<evidence type="ECO:0000259" key="1">
    <source>
        <dbReference type="Pfam" id="PF02470"/>
    </source>
</evidence>
<dbReference type="InterPro" id="IPR024516">
    <property type="entry name" value="Mce_C"/>
</dbReference>
<dbReference type="RefSeq" id="WP_345349850.1">
    <property type="nucleotide sequence ID" value="NZ_BAABFB010000066.1"/>
</dbReference>
<comment type="caution">
    <text evidence="3">The sequence shown here is derived from an EMBL/GenBank/DDBJ whole genome shotgun (WGS) entry which is preliminary data.</text>
</comment>
<dbReference type="EMBL" id="BAABFB010000066">
    <property type="protein sequence ID" value="GAA4486328.1"/>
    <property type="molecule type" value="Genomic_DNA"/>
</dbReference>
<dbReference type="PANTHER" id="PTHR33371:SF19">
    <property type="entry name" value="MCE-FAMILY PROTEIN MCE4A"/>
    <property type="match status" value="1"/>
</dbReference>
<organism evidence="3 4">
    <name type="scientific">Rhodococcus olei</name>
    <dbReference type="NCBI Taxonomy" id="2161675"/>
    <lineage>
        <taxon>Bacteria</taxon>
        <taxon>Bacillati</taxon>
        <taxon>Actinomycetota</taxon>
        <taxon>Actinomycetes</taxon>
        <taxon>Mycobacteriales</taxon>
        <taxon>Nocardiaceae</taxon>
        <taxon>Rhodococcus</taxon>
    </lineage>
</organism>
<dbReference type="Pfam" id="PF11887">
    <property type="entry name" value="Mce4_CUP1"/>
    <property type="match status" value="1"/>
</dbReference>
<feature type="domain" description="Mammalian cell entry C-terminal" evidence="2">
    <location>
        <begin position="120"/>
        <end position="345"/>
    </location>
</feature>
<dbReference type="Proteomes" id="UP001501183">
    <property type="component" value="Unassembled WGS sequence"/>
</dbReference>
<dbReference type="InterPro" id="IPR003399">
    <property type="entry name" value="Mce/MlaD"/>
</dbReference>
<feature type="domain" description="Mce/MlaD" evidence="1">
    <location>
        <begin position="39"/>
        <end position="113"/>
    </location>
</feature>
<dbReference type="Pfam" id="PF02470">
    <property type="entry name" value="MlaD"/>
    <property type="match status" value="1"/>
</dbReference>
<gene>
    <name evidence="3" type="ORF">GCM10023094_42480</name>
</gene>
<dbReference type="InterPro" id="IPR052336">
    <property type="entry name" value="MlaD_Phospholipid_Transporter"/>
</dbReference>
<sequence length="459" mass="47977">MSGPVVRRRVLGLVFFLVLALFVGFTIGMYTKSFKNVVSVNLVTDTVGNSLPSHADVKVRGLIVGEVRSSSTEQGTVTSVLAIDPDKAPLIPSNSTAQLLPKTLFGERYVALIVPPGDTATPITEGSTLYQDKSGNAVEIGELLDGLLPLLQAIPPQDLASTLGALNQALSGRGDEIGVSLERLETIFAGVNTELPNLQQGLKGLADFSQTYADAAPELVNALDNLRTTGATVVQQQNQIRALMSTVTATSGSTADFLQSNRDALISIAADSRETLQVLAAASPTFGCTFAQFVPIVNNASAILGLNPDGSLQDHPGARAATVFVNPKGRYLPNQDEPRLFDNRGAKCYTPAAPGDKFPQYPGGSYNDGAYQVPSRNPGPSYVPSPAAPQYAPMPSAATGQPAVGVAANTPARYTGSTLEQDTLAVIYGEGTGTLPENVPGWTTLLGAPALRGTEVSVR</sequence>
<dbReference type="PANTHER" id="PTHR33371">
    <property type="entry name" value="INTERMEMBRANE PHOSPHOLIPID TRANSPORT SYSTEM BINDING PROTEIN MLAD-RELATED"/>
    <property type="match status" value="1"/>
</dbReference>
<dbReference type="InterPro" id="IPR005693">
    <property type="entry name" value="Mce"/>
</dbReference>
<name>A0ABP8PGQ7_9NOCA</name>
<reference evidence="4" key="1">
    <citation type="journal article" date="2019" name="Int. J. Syst. Evol. Microbiol.">
        <title>The Global Catalogue of Microorganisms (GCM) 10K type strain sequencing project: providing services to taxonomists for standard genome sequencing and annotation.</title>
        <authorList>
            <consortium name="The Broad Institute Genomics Platform"/>
            <consortium name="The Broad Institute Genome Sequencing Center for Infectious Disease"/>
            <person name="Wu L."/>
            <person name="Ma J."/>
        </authorList>
    </citation>
    <scope>NUCLEOTIDE SEQUENCE [LARGE SCALE GENOMIC DNA]</scope>
    <source>
        <strain evidence="4">JCM 32206</strain>
    </source>
</reference>